<protein>
    <submittedName>
        <fullName evidence="1">Uncharacterized protein</fullName>
    </submittedName>
</protein>
<evidence type="ECO:0000313" key="1">
    <source>
        <dbReference type="EMBL" id="KKU50682.1"/>
    </source>
</evidence>
<gene>
    <name evidence="1" type="ORF">UX73_C0017G0010</name>
</gene>
<dbReference type="STRING" id="1619122.UX73_C0017G0010"/>
<evidence type="ECO:0000313" key="2">
    <source>
        <dbReference type="Proteomes" id="UP000034873"/>
    </source>
</evidence>
<reference evidence="1 2" key="1">
    <citation type="journal article" date="2015" name="Nature">
        <title>rRNA introns, odd ribosomes, and small enigmatic genomes across a large radiation of phyla.</title>
        <authorList>
            <person name="Brown C.T."/>
            <person name="Hug L.A."/>
            <person name="Thomas B.C."/>
            <person name="Sharon I."/>
            <person name="Castelle C.J."/>
            <person name="Singh A."/>
            <person name="Wilkins M.J."/>
            <person name="Williams K.H."/>
            <person name="Banfield J.F."/>
        </authorList>
    </citation>
    <scope>NUCLEOTIDE SEQUENCE [LARGE SCALE GENOMIC DNA]</scope>
</reference>
<dbReference type="Proteomes" id="UP000034873">
    <property type="component" value="Unassembled WGS sequence"/>
</dbReference>
<sequence>MVSVSTQRQKILTLAAAYYRLAFDSKLKPGKNYIPASGKV</sequence>
<organism evidence="1 2">
    <name type="scientific">candidate division WWE3 bacterium GW2011_GWC1_47_10</name>
    <dbReference type="NCBI Taxonomy" id="1619122"/>
    <lineage>
        <taxon>Bacteria</taxon>
        <taxon>Katanobacteria</taxon>
    </lineage>
</organism>
<comment type="caution">
    <text evidence="1">The sequence shown here is derived from an EMBL/GenBank/DDBJ whole genome shotgun (WGS) entry which is preliminary data.</text>
</comment>
<name>A0A0G1R0L8_UNCKA</name>
<proteinExistence type="predicted"/>
<accession>A0A0G1R0L8</accession>
<dbReference type="EMBL" id="LCNH01000017">
    <property type="protein sequence ID" value="KKU50682.1"/>
    <property type="molecule type" value="Genomic_DNA"/>
</dbReference>
<dbReference type="AlphaFoldDB" id="A0A0G1R0L8"/>
<feature type="non-terminal residue" evidence="1">
    <location>
        <position position="40"/>
    </location>
</feature>